<dbReference type="EC" id="2.7.13.3" evidence="2"/>
<reference evidence="7" key="1">
    <citation type="submission" date="2023-07" db="EMBL/GenBank/DDBJ databases">
        <authorList>
            <person name="Kim M.K."/>
        </authorList>
    </citation>
    <scope>NUCLEOTIDE SEQUENCE</scope>
    <source>
        <strain evidence="7">ASUV-10-1</strain>
    </source>
</reference>
<keyword evidence="8" id="KW-1185">Reference proteome</keyword>
<evidence type="ECO:0000313" key="7">
    <source>
        <dbReference type="EMBL" id="MDO7873955.1"/>
    </source>
</evidence>
<dbReference type="Pfam" id="PF08448">
    <property type="entry name" value="PAS_4"/>
    <property type="match status" value="1"/>
</dbReference>
<dbReference type="SUPFAM" id="SSF55874">
    <property type="entry name" value="ATPase domain of HSP90 chaperone/DNA topoisomerase II/histidine kinase"/>
    <property type="match status" value="1"/>
</dbReference>
<evidence type="ECO:0000256" key="4">
    <source>
        <dbReference type="ARBA" id="ARBA00022679"/>
    </source>
</evidence>
<organism evidence="7 8">
    <name type="scientific">Hymenobacter aranciens</name>
    <dbReference type="NCBI Taxonomy" id="3063996"/>
    <lineage>
        <taxon>Bacteria</taxon>
        <taxon>Pseudomonadati</taxon>
        <taxon>Bacteroidota</taxon>
        <taxon>Cytophagia</taxon>
        <taxon>Cytophagales</taxon>
        <taxon>Hymenobacteraceae</taxon>
        <taxon>Hymenobacter</taxon>
    </lineage>
</organism>
<dbReference type="InterPro" id="IPR003594">
    <property type="entry name" value="HATPase_dom"/>
</dbReference>
<dbReference type="InterPro" id="IPR035965">
    <property type="entry name" value="PAS-like_dom_sf"/>
</dbReference>
<proteinExistence type="predicted"/>
<dbReference type="Gene3D" id="3.30.565.10">
    <property type="entry name" value="Histidine kinase-like ATPase, C-terminal domain"/>
    <property type="match status" value="1"/>
</dbReference>
<evidence type="ECO:0000256" key="3">
    <source>
        <dbReference type="ARBA" id="ARBA00022553"/>
    </source>
</evidence>
<comment type="caution">
    <text evidence="7">The sequence shown here is derived from an EMBL/GenBank/DDBJ whole genome shotgun (WGS) entry which is preliminary data.</text>
</comment>
<dbReference type="InterPro" id="IPR013656">
    <property type="entry name" value="PAS_4"/>
</dbReference>
<gene>
    <name evidence="7" type="ORF">Q5H93_04355</name>
</gene>
<dbReference type="PRINTS" id="PR00344">
    <property type="entry name" value="BCTRLSENSOR"/>
</dbReference>
<dbReference type="GO" id="GO:0016301">
    <property type="term" value="F:kinase activity"/>
    <property type="evidence" value="ECO:0007669"/>
    <property type="project" value="UniProtKB-KW"/>
</dbReference>
<accession>A0ABT9B835</accession>
<evidence type="ECO:0000256" key="2">
    <source>
        <dbReference type="ARBA" id="ARBA00012438"/>
    </source>
</evidence>
<dbReference type="EMBL" id="JAUQSY010000002">
    <property type="protein sequence ID" value="MDO7873955.1"/>
    <property type="molecule type" value="Genomic_DNA"/>
</dbReference>
<dbReference type="SMART" id="SM00387">
    <property type="entry name" value="HATPase_c"/>
    <property type="match status" value="1"/>
</dbReference>
<dbReference type="InterPro" id="IPR036890">
    <property type="entry name" value="HATPase_C_sf"/>
</dbReference>
<evidence type="ECO:0000259" key="6">
    <source>
        <dbReference type="PROSITE" id="PS50109"/>
    </source>
</evidence>
<dbReference type="SUPFAM" id="SSF47384">
    <property type="entry name" value="Homodimeric domain of signal transducing histidine kinase"/>
    <property type="match status" value="1"/>
</dbReference>
<dbReference type="PANTHER" id="PTHR42878">
    <property type="entry name" value="TWO-COMPONENT HISTIDINE KINASE"/>
    <property type="match status" value="1"/>
</dbReference>
<evidence type="ECO:0000256" key="1">
    <source>
        <dbReference type="ARBA" id="ARBA00000085"/>
    </source>
</evidence>
<dbReference type="InterPro" id="IPR036097">
    <property type="entry name" value="HisK_dim/P_sf"/>
</dbReference>
<dbReference type="CDD" id="cd00082">
    <property type="entry name" value="HisKA"/>
    <property type="match status" value="1"/>
</dbReference>
<dbReference type="Gene3D" id="3.30.450.20">
    <property type="entry name" value="PAS domain"/>
    <property type="match status" value="1"/>
</dbReference>
<dbReference type="PANTHER" id="PTHR42878:SF15">
    <property type="entry name" value="BACTERIOPHYTOCHROME"/>
    <property type="match status" value="1"/>
</dbReference>
<keyword evidence="3" id="KW-0597">Phosphoprotein</keyword>
<dbReference type="Pfam" id="PF00512">
    <property type="entry name" value="HisKA"/>
    <property type="match status" value="1"/>
</dbReference>
<keyword evidence="4" id="KW-0808">Transferase</keyword>
<protein>
    <recommendedName>
        <fullName evidence="2">histidine kinase</fullName>
        <ecNumber evidence="2">2.7.13.3</ecNumber>
    </recommendedName>
</protein>
<comment type="catalytic activity">
    <reaction evidence="1">
        <text>ATP + protein L-histidine = ADP + protein N-phospho-L-histidine.</text>
        <dbReference type="EC" id="2.7.13.3"/>
    </reaction>
</comment>
<dbReference type="PROSITE" id="PS50109">
    <property type="entry name" value="HIS_KIN"/>
    <property type="match status" value="1"/>
</dbReference>
<keyword evidence="5 7" id="KW-0418">Kinase</keyword>
<dbReference type="Pfam" id="PF02518">
    <property type="entry name" value="HATPase_c"/>
    <property type="match status" value="1"/>
</dbReference>
<name>A0ABT9B835_9BACT</name>
<feature type="domain" description="Histidine kinase" evidence="6">
    <location>
        <begin position="156"/>
        <end position="370"/>
    </location>
</feature>
<dbReference type="SUPFAM" id="SSF55785">
    <property type="entry name" value="PYP-like sensor domain (PAS domain)"/>
    <property type="match status" value="1"/>
</dbReference>
<dbReference type="InterPro" id="IPR050351">
    <property type="entry name" value="BphY/WalK/GraS-like"/>
</dbReference>
<dbReference type="InterPro" id="IPR005467">
    <property type="entry name" value="His_kinase_dom"/>
</dbReference>
<sequence>MFMQAPAPIVILDGPELVFQLVNPAYQRIFPGRELLNKPLLEALPELADTPIPGFFRRVYETGEPVVMQEMTLMMARHEGQPLEEIYWTFTYQARRDAHGVIDGVRVFAHDITEQVRTREAVAASARQAQALAEQLSATNQQLTRVNVDLDTFIYTASHDLKAPITNIEGLVQTLLTELPILDPASEVPFILSLMQDSVERFARTIEHLTDVSKLHKAFDEPSYPVPLAAVVEDVRLDLAPLLRDTGGRLLVDVQAVPTVTFSEKNLRSVVFNLLSNALKYRHPDRSPVVQLRALPEGAYVVLEVQDNGLGLDLSRENQLFAMFQRLHSHVPGSGVGLYMVKRLVENAGGRITVRSTVGEGSTFAVYLPG</sequence>
<dbReference type="InterPro" id="IPR003661">
    <property type="entry name" value="HisK_dim/P_dom"/>
</dbReference>
<dbReference type="InterPro" id="IPR004358">
    <property type="entry name" value="Sig_transdc_His_kin-like_C"/>
</dbReference>
<dbReference type="Gene3D" id="1.10.287.130">
    <property type="match status" value="1"/>
</dbReference>
<evidence type="ECO:0000256" key="5">
    <source>
        <dbReference type="ARBA" id="ARBA00022777"/>
    </source>
</evidence>
<dbReference type="SMART" id="SM00388">
    <property type="entry name" value="HisKA"/>
    <property type="match status" value="1"/>
</dbReference>
<dbReference type="Proteomes" id="UP001176429">
    <property type="component" value="Unassembled WGS sequence"/>
</dbReference>
<evidence type="ECO:0000313" key="8">
    <source>
        <dbReference type="Proteomes" id="UP001176429"/>
    </source>
</evidence>